<comment type="caution">
    <text evidence="2">The sequence shown here is derived from an EMBL/GenBank/DDBJ whole genome shotgun (WGS) entry which is preliminary data.</text>
</comment>
<evidence type="ECO:0000313" key="2">
    <source>
        <dbReference type="EMBL" id="KAK3189173.1"/>
    </source>
</evidence>
<evidence type="ECO:0000313" key="3">
    <source>
        <dbReference type="Proteomes" id="UP001281410"/>
    </source>
</evidence>
<dbReference type="EMBL" id="JANJYJ010000009">
    <property type="protein sequence ID" value="KAK3189173.1"/>
    <property type="molecule type" value="Genomic_DNA"/>
</dbReference>
<gene>
    <name evidence="2" type="ORF">Dsin_028734</name>
</gene>
<evidence type="ECO:0000256" key="1">
    <source>
        <dbReference type="SAM" id="MobiDB-lite"/>
    </source>
</evidence>
<proteinExistence type="predicted"/>
<keyword evidence="3" id="KW-1185">Reference proteome</keyword>
<reference evidence="2" key="1">
    <citation type="journal article" date="2023" name="Plant J.">
        <title>Genome sequences and population genomics provide insights into the demographic history, inbreeding, and mutation load of two 'living fossil' tree species of Dipteronia.</title>
        <authorList>
            <person name="Feng Y."/>
            <person name="Comes H.P."/>
            <person name="Chen J."/>
            <person name="Zhu S."/>
            <person name="Lu R."/>
            <person name="Zhang X."/>
            <person name="Li P."/>
            <person name="Qiu J."/>
            <person name="Olsen K.M."/>
            <person name="Qiu Y."/>
        </authorList>
    </citation>
    <scope>NUCLEOTIDE SEQUENCE</scope>
    <source>
        <strain evidence="2">NBL</strain>
    </source>
</reference>
<protein>
    <submittedName>
        <fullName evidence="2">Uncharacterized protein</fullName>
    </submittedName>
</protein>
<organism evidence="2 3">
    <name type="scientific">Dipteronia sinensis</name>
    <dbReference type="NCBI Taxonomy" id="43782"/>
    <lineage>
        <taxon>Eukaryota</taxon>
        <taxon>Viridiplantae</taxon>
        <taxon>Streptophyta</taxon>
        <taxon>Embryophyta</taxon>
        <taxon>Tracheophyta</taxon>
        <taxon>Spermatophyta</taxon>
        <taxon>Magnoliopsida</taxon>
        <taxon>eudicotyledons</taxon>
        <taxon>Gunneridae</taxon>
        <taxon>Pentapetalae</taxon>
        <taxon>rosids</taxon>
        <taxon>malvids</taxon>
        <taxon>Sapindales</taxon>
        <taxon>Sapindaceae</taxon>
        <taxon>Hippocastanoideae</taxon>
        <taxon>Acereae</taxon>
        <taxon>Dipteronia</taxon>
    </lineage>
</organism>
<accession>A0AAE0DUJ2</accession>
<sequence length="118" mass="13975">MDNQVTISATKNESEKQESTIKVNSWLKTPEKALIFAKVPRKFRLQRNLTFTNFKSSSQLNRETKKRKRMDIVYQNIEKSAQKSHSNYIQNPCLKNEKWKKYSINFKGMQNAIETKPF</sequence>
<dbReference type="AlphaFoldDB" id="A0AAE0DUJ2"/>
<feature type="compositionally biased region" description="Polar residues" evidence="1">
    <location>
        <begin position="1"/>
        <end position="11"/>
    </location>
</feature>
<feature type="region of interest" description="Disordered" evidence="1">
    <location>
        <begin position="1"/>
        <end position="20"/>
    </location>
</feature>
<name>A0AAE0DUJ2_9ROSI</name>
<dbReference type="Proteomes" id="UP001281410">
    <property type="component" value="Unassembled WGS sequence"/>
</dbReference>